<feature type="domain" description="Htaa" evidence="4">
    <location>
        <begin position="46"/>
        <end position="208"/>
    </location>
</feature>
<keyword evidence="3" id="KW-0732">Signal</keyword>
<dbReference type="EMBL" id="JAFEJA010000001">
    <property type="protein sequence ID" value="MBM9621907.1"/>
    <property type="molecule type" value="Genomic_DNA"/>
</dbReference>
<dbReference type="Proteomes" id="UP000664109">
    <property type="component" value="Unassembled WGS sequence"/>
</dbReference>
<evidence type="ECO:0000256" key="3">
    <source>
        <dbReference type="SAM" id="SignalP"/>
    </source>
</evidence>
<evidence type="ECO:0000256" key="1">
    <source>
        <dbReference type="SAM" id="MobiDB-lite"/>
    </source>
</evidence>
<keyword evidence="2" id="KW-0472">Membrane</keyword>
<feature type="signal peptide" evidence="3">
    <location>
        <begin position="1"/>
        <end position="31"/>
    </location>
</feature>
<evidence type="ECO:0000313" key="6">
    <source>
        <dbReference type="Proteomes" id="UP000664109"/>
    </source>
</evidence>
<keyword evidence="2" id="KW-1133">Transmembrane helix</keyword>
<dbReference type="RefSeq" id="WP_205375710.1">
    <property type="nucleotide sequence ID" value="NZ_JAFEJA010000001.1"/>
</dbReference>
<evidence type="ECO:0000256" key="2">
    <source>
        <dbReference type="SAM" id="Phobius"/>
    </source>
</evidence>
<feature type="region of interest" description="Disordered" evidence="1">
    <location>
        <begin position="209"/>
        <end position="269"/>
    </location>
</feature>
<accession>A0ABS2UWE6</accession>
<proteinExistence type="predicted"/>
<evidence type="ECO:0000259" key="4">
    <source>
        <dbReference type="Pfam" id="PF04213"/>
    </source>
</evidence>
<feature type="domain" description="Htaa" evidence="4">
    <location>
        <begin position="266"/>
        <end position="430"/>
    </location>
</feature>
<gene>
    <name evidence="5" type="ORF">JE024_24870</name>
</gene>
<organism evidence="5 6">
    <name type="scientific">Streptomyces zhihengii</name>
    <dbReference type="NCBI Taxonomy" id="1818004"/>
    <lineage>
        <taxon>Bacteria</taxon>
        <taxon>Bacillati</taxon>
        <taxon>Actinomycetota</taxon>
        <taxon>Actinomycetes</taxon>
        <taxon>Kitasatosporales</taxon>
        <taxon>Streptomycetaceae</taxon>
        <taxon>Streptomyces</taxon>
    </lineage>
</organism>
<feature type="chain" id="PRO_5047486734" evidence="3">
    <location>
        <begin position="32"/>
        <end position="524"/>
    </location>
</feature>
<comment type="caution">
    <text evidence="5">The sequence shown here is derived from an EMBL/GenBank/DDBJ whole genome shotgun (WGS) entry which is preliminary data.</text>
</comment>
<protein>
    <submittedName>
        <fullName evidence="5">HtaA domain-containing protein</fullName>
    </submittedName>
</protein>
<dbReference type="InterPro" id="IPR007331">
    <property type="entry name" value="Htaa"/>
</dbReference>
<feature type="transmembrane region" description="Helical" evidence="2">
    <location>
        <begin position="495"/>
        <end position="515"/>
    </location>
</feature>
<feature type="region of interest" description="Disordered" evidence="1">
    <location>
        <begin position="437"/>
        <end position="470"/>
    </location>
</feature>
<keyword evidence="6" id="KW-1185">Reference proteome</keyword>
<dbReference type="Pfam" id="PF04213">
    <property type="entry name" value="HtaA"/>
    <property type="match status" value="2"/>
</dbReference>
<reference evidence="5 6" key="1">
    <citation type="journal article" date="2016" name="Arch. Microbiol.">
        <title>Streptomyces zhihengii sp. nov., isolated from rhizospheric soil of Psammosilene tunicoides.</title>
        <authorList>
            <person name="Huang M.J."/>
            <person name="Fei J.J."/>
            <person name="Salam N."/>
            <person name="Kim C.J."/>
            <person name="Hozzein W.N."/>
            <person name="Xiao M."/>
            <person name="Huang H.Q."/>
            <person name="Li W.J."/>
        </authorList>
    </citation>
    <scope>NUCLEOTIDE SEQUENCE [LARGE SCALE GENOMIC DNA]</scope>
    <source>
        <strain evidence="5 6">YIM T102</strain>
    </source>
</reference>
<name>A0ABS2UWE6_9ACTN</name>
<evidence type="ECO:0000313" key="5">
    <source>
        <dbReference type="EMBL" id="MBM9621907.1"/>
    </source>
</evidence>
<feature type="compositionally biased region" description="Gly residues" evidence="1">
    <location>
        <begin position="442"/>
        <end position="470"/>
    </location>
</feature>
<sequence length="524" mass="51406">MAATRRPLALGAVIATAVALGATGFALPALAADAAPAAAPKLELVDGTLEWGLKESFRKYVAGPIAHGSITASDGASQAAGNGVFTFTDGAGSYGTGTHASDTAFKGTVRFQGHGGVLDVQIGDIKVATGRESGTVTADFTSKKMDGTVVTKDDAVIANLNLTSVRPGQGEGGAMVFKDIPATLTADGSEAFAGFYAAGAALDPATLTVKQAPPEPSPSPSEPTTDPEPTPSTDPKPTPTKPTTDPEPTPSQPTAEPAPEDGPVVDGNLDWGVKESFRAYVAGPIAKGKAELGDGAVKNGEIYRFTKARGAFDKDGQSLDAGFDGSVRFLGHQEAGGAYVLDLELSDLRTEVKNGKGTLLADVSAKDQKTHEVATYEDLPLAALDLPKGDIAAKDGVVTLSGVPAELTADGAKAFGGFYQAGAEMDPVSLAVSLDKDAELPGGTGGSTGGGTGGSTGGSGGSTGGGTAGGGTVGGGTVGGGTGALANTGAGAPTGALLAGAGAIAAAGAAVVVAVRRRGTDATA</sequence>
<feature type="compositionally biased region" description="Pro residues" evidence="1">
    <location>
        <begin position="213"/>
        <end position="251"/>
    </location>
</feature>
<keyword evidence="2" id="KW-0812">Transmembrane</keyword>